<evidence type="ECO:0000313" key="6">
    <source>
        <dbReference type="Ensembl" id="ENSHCOP00000016607.1"/>
    </source>
</evidence>
<dbReference type="SUPFAM" id="SSF54928">
    <property type="entry name" value="RNA-binding domain, RBD"/>
    <property type="match status" value="4"/>
</dbReference>
<evidence type="ECO:0000313" key="7">
    <source>
        <dbReference type="Proteomes" id="UP000264820"/>
    </source>
</evidence>
<dbReference type="PANTHER" id="PTHR23236">
    <property type="entry name" value="EUKARYOTIC TRANSLATION INITIATION FACTOR 4B/4H"/>
    <property type="match status" value="1"/>
</dbReference>
<dbReference type="SMART" id="SM00360">
    <property type="entry name" value="RRM"/>
    <property type="match status" value="4"/>
</dbReference>
<dbReference type="PROSITE" id="PS50102">
    <property type="entry name" value="RRM"/>
    <property type="match status" value="4"/>
</dbReference>
<dbReference type="Pfam" id="PF00076">
    <property type="entry name" value="RRM_1"/>
    <property type="match status" value="4"/>
</dbReference>
<dbReference type="GO" id="GO:0003723">
    <property type="term" value="F:RNA binding"/>
    <property type="evidence" value="ECO:0007669"/>
    <property type="project" value="UniProtKB-UniRule"/>
</dbReference>
<evidence type="ECO:0000256" key="2">
    <source>
        <dbReference type="ARBA" id="ARBA00022884"/>
    </source>
</evidence>
<organism evidence="6 7">
    <name type="scientific">Hippocampus comes</name>
    <name type="common">Tiger tail seahorse</name>
    <dbReference type="NCBI Taxonomy" id="109280"/>
    <lineage>
        <taxon>Eukaryota</taxon>
        <taxon>Metazoa</taxon>
        <taxon>Chordata</taxon>
        <taxon>Craniata</taxon>
        <taxon>Vertebrata</taxon>
        <taxon>Euteleostomi</taxon>
        <taxon>Actinopterygii</taxon>
        <taxon>Neopterygii</taxon>
        <taxon>Teleostei</taxon>
        <taxon>Neoteleostei</taxon>
        <taxon>Acanthomorphata</taxon>
        <taxon>Syngnathiaria</taxon>
        <taxon>Syngnathiformes</taxon>
        <taxon>Syngnathoidei</taxon>
        <taxon>Syngnathidae</taxon>
        <taxon>Hippocampus</taxon>
    </lineage>
</organism>
<dbReference type="AlphaFoldDB" id="A0A3Q2YST5"/>
<protein>
    <submittedName>
        <fullName evidence="6">Nucleolin-like</fullName>
    </submittedName>
</protein>
<keyword evidence="1" id="KW-0677">Repeat</keyword>
<evidence type="ECO:0000256" key="3">
    <source>
        <dbReference type="PROSITE-ProRule" id="PRU00176"/>
    </source>
</evidence>
<dbReference type="PANTHER" id="PTHR23236:SF119">
    <property type="entry name" value="NUCLEAR RNA-BINDING PROTEIN SART-3"/>
    <property type="match status" value="1"/>
</dbReference>
<keyword evidence="7" id="KW-1185">Reference proteome</keyword>
<keyword evidence="2 3" id="KW-0694">RNA-binding</keyword>
<feature type="domain" description="RRM" evidence="5">
    <location>
        <begin position="246"/>
        <end position="319"/>
    </location>
</feature>
<feature type="domain" description="RRM" evidence="5">
    <location>
        <begin position="51"/>
        <end position="127"/>
    </location>
</feature>
<feature type="domain" description="RRM" evidence="5">
    <location>
        <begin position="150"/>
        <end position="220"/>
    </location>
</feature>
<evidence type="ECO:0000259" key="5">
    <source>
        <dbReference type="PROSITE" id="PS50102"/>
    </source>
</evidence>
<name>A0A3Q2YST5_HIPCM</name>
<accession>A0A3Q2YST5</accession>
<evidence type="ECO:0000256" key="4">
    <source>
        <dbReference type="SAM" id="MobiDB-lite"/>
    </source>
</evidence>
<dbReference type="STRING" id="109280.ENSHCOP00000016607"/>
<feature type="region of interest" description="Disordered" evidence="4">
    <location>
        <begin position="1"/>
        <end position="42"/>
    </location>
</feature>
<feature type="compositionally biased region" description="Polar residues" evidence="4">
    <location>
        <begin position="1"/>
        <end position="10"/>
    </location>
</feature>
<evidence type="ECO:0000256" key="1">
    <source>
        <dbReference type="ARBA" id="ARBA00022737"/>
    </source>
</evidence>
<dbReference type="Ensembl" id="ENSHCOT00000024789.1">
    <property type="protein sequence ID" value="ENSHCOP00000016607.1"/>
    <property type="gene ID" value="ENSHCOG00000020361.1"/>
</dbReference>
<dbReference type="Proteomes" id="UP000264820">
    <property type="component" value="Unplaced"/>
</dbReference>
<reference evidence="6" key="1">
    <citation type="submission" date="2025-08" db="UniProtKB">
        <authorList>
            <consortium name="Ensembl"/>
        </authorList>
    </citation>
    <scope>IDENTIFICATION</scope>
</reference>
<dbReference type="OMA" id="MKIFRKA"/>
<proteinExistence type="predicted"/>
<dbReference type="GeneTree" id="ENSGT00940000166057"/>
<sequence>MAKGTTTQEIPSKVLENNADDTSATRKQRRKAESIGQTSPPKKTKLINDGYCVFVGNLNNSKTFEEVTQSLEKYFMTQSLLVQDIRLAKSRKHAFLDLASNMDVTKALSLDGAMILGQPLTIAKAKVKTVDSLKKKAKGPKPDKKAKDGRCLFLKNVPYNATRRDIREIFPKAIKIRFPDQADHPSRGIAFLEFKNEAVASKIRKRKQGAKIQDRLLIIDPVGVAHKSDEKNVDTKPTKKVEVSPTTLFVSNLPFNVKEINIKNVFKKSVTITLPKKAGKARGYAFVEFANGKDAQNALAATKNATVRKRPIRVQFCEIKEKQEIGKEESTKLIVRGLSSETTTEILRGAFEGCLSARVATDKVTGKSKRFGFVEYESKEMCTAAKEAMVDSEINGSKVIVCYARSNSKRGERAPGRLGVNKRGQ</sequence>
<dbReference type="InterPro" id="IPR035979">
    <property type="entry name" value="RBD_domain_sf"/>
</dbReference>
<feature type="domain" description="RRM" evidence="5">
    <location>
        <begin position="331"/>
        <end position="406"/>
    </location>
</feature>
<dbReference type="Gene3D" id="3.30.70.330">
    <property type="match status" value="4"/>
</dbReference>
<dbReference type="InterPro" id="IPR000504">
    <property type="entry name" value="RRM_dom"/>
</dbReference>
<dbReference type="InterPro" id="IPR012677">
    <property type="entry name" value="Nucleotide-bd_a/b_plait_sf"/>
</dbReference>
<reference evidence="6" key="2">
    <citation type="submission" date="2025-09" db="UniProtKB">
        <authorList>
            <consortium name="Ensembl"/>
        </authorList>
    </citation>
    <scope>IDENTIFICATION</scope>
</reference>